<organism evidence="3 4">
    <name type="scientific">Castanea mollissima</name>
    <name type="common">Chinese chestnut</name>
    <dbReference type="NCBI Taxonomy" id="60419"/>
    <lineage>
        <taxon>Eukaryota</taxon>
        <taxon>Viridiplantae</taxon>
        <taxon>Streptophyta</taxon>
        <taxon>Embryophyta</taxon>
        <taxon>Tracheophyta</taxon>
        <taxon>Spermatophyta</taxon>
        <taxon>Magnoliopsida</taxon>
        <taxon>eudicotyledons</taxon>
        <taxon>Gunneridae</taxon>
        <taxon>Pentapetalae</taxon>
        <taxon>rosids</taxon>
        <taxon>fabids</taxon>
        <taxon>Fagales</taxon>
        <taxon>Fagaceae</taxon>
        <taxon>Castanea</taxon>
    </lineage>
</organism>
<dbReference type="CDD" id="cd21546">
    <property type="entry name" value="SPOC_FPA-like"/>
    <property type="match status" value="1"/>
</dbReference>
<protein>
    <recommendedName>
        <fullName evidence="2">Spen paralogue and orthologue SPOC C-terminal domain-containing protein</fullName>
    </recommendedName>
</protein>
<keyword evidence="4" id="KW-1185">Reference proteome</keyword>
<dbReference type="PANTHER" id="PTHR21494:SF2">
    <property type="entry name" value="NUCLEIC ACID BINDING PROTEIN"/>
    <property type="match status" value="1"/>
</dbReference>
<dbReference type="PANTHER" id="PTHR21494">
    <property type="entry name" value="ACTIVATING SIGNAL COINTEGRATOR 1 COMPLEX SUBUNIT 2 ASC-1 COMPLEX SUBUNIT P100"/>
    <property type="match status" value="1"/>
</dbReference>
<evidence type="ECO:0000256" key="1">
    <source>
        <dbReference type="SAM" id="MobiDB-lite"/>
    </source>
</evidence>
<dbReference type="AlphaFoldDB" id="A0A8J4VKI4"/>
<gene>
    <name evidence="3" type="ORF">CMV_021560</name>
</gene>
<dbReference type="InterPro" id="IPR052586">
    <property type="entry name" value="ASCC2"/>
</dbReference>
<comment type="caution">
    <text evidence="3">The sequence shown here is derived from an EMBL/GenBank/DDBJ whole genome shotgun (WGS) entry which is preliminary data.</text>
</comment>
<sequence length="220" mass="24048">MPLNPVSPGVMPNNFHGNAPFIPASVTPLAQIQGTPLQHFDQMFSLPVVPPPLISLPPPQPEMPPPLPPSPPPLPQSQPPPPPPPPPPIYANKLDSDICKYSNPTSEPAEWPAKLDMSKRTDFRHVKSTFTSTPPHKREVCQLLPSSAGDQKGFQDFISYLKQRECAGVIKIPAAKSIWARLLFILPYSHDACSMLSIAPNPSDCLIALVLPKETNLEWA</sequence>
<evidence type="ECO:0000313" key="3">
    <source>
        <dbReference type="EMBL" id="KAF3952949.1"/>
    </source>
</evidence>
<evidence type="ECO:0000313" key="4">
    <source>
        <dbReference type="Proteomes" id="UP000737018"/>
    </source>
</evidence>
<dbReference type="EMBL" id="JRKL02004288">
    <property type="protein sequence ID" value="KAF3952949.1"/>
    <property type="molecule type" value="Genomic_DNA"/>
</dbReference>
<dbReference type="OrthoDB" id="5577209at2759"/>
<accession>A0A8J4VKI4</accession>
<dbReference type="InterPro" id="IPR012921">
    <property type="entry name" value="SPOC_C"/>
</dbReference>
<feature type="compositionally biased region" description="Pro residues" evidence="1">
    <location>
        <begin position="55"/>
        <end position="89"/>
    </location>
</feature>
<reference evidence="3" key="1">
    <citation type="submission" date="2020-03" db="EMBL/GenBank/DDBJ databases">
        <title>Castanea mollissima Vanexum genome sequencing.</title>
        <authorList>
            <person name="Staton M."/>
        </authorList>
    </citation>
    <scope>NUCLEOTIDE SEQUENCE</scope>
    <source>
        <tissue evidence="3">Leaf</tissue>
    </source>
</reference>
<proteinExistence type="predicted"/>
<dbReference type="Proteomes" id="UP000737018">
    <property type="component" value="Unassembled WGS sequence"/>
</dbReference>
<evidence type="ECO:0000259" key="2">
    <source>
        <dbReference type="Pfam" id="PF07744"/>
    </source>
</evidence>
<dbReference type="GO" id="GO:0043130">
    <property type="term" value="F:ubiquitin binding"/>
    <property type="evidence" value="ECO:0007669"/>
    <property type="project" value="TreeGrafter"/>
</dbReference>
<feature type="domain" description="Spen paralogue and orthologue SPOC C-terminal" evidence="2">
    <location>
        <begin position="90"/>
        <end position="212"/>
    </location>
</feature>
<dbReference type="Pfam" id="PF07744">
    <property type="entry name" value="SPOC"/>
    <property type="match status" value="1"/>
</dbReference>
<name>A0A8J4VKI4_9ROSI</name>
<feature type="region of interest" description="Disordered" evidence="1">
    <location>
        <begin position="55"/>
        <end position="93"/>
    </location>
</feature>